<dbReference type="InterPro" id="IPR010918">
    <property type="entry name" value="PurM-like_C_dom"/>
</dbReference>
<dbReference type="Proteomes" id="UP000283745">
    <property type="component" value="Unassembled WGS sequence"/>
</dbReference>
<name>A0A414J193_9FIRM</name>
<feature type="domain" description="PurM-like C-terminal" evidence="1">
    <location>
        <begin position="21"/>
        <end position="170"/>
    </location>
</feature>
<dbReference type="PANTHER" id="PTHR30303">
    <property type="entry name" value="HYDROGENASE ISOENZYMES FORMATION PROTEIN HYPE"/>
    <property type="match status" value="1"/>
</dbReference>
<dbReference type="GO" id="GO:0051604">
    <property type="term" value="P:protein maturation"/>
    <property type="evidence" value="ECO:0007669"/>
    <property type="project" value="TreeGrafter"/>
</dbReference>
<reference evidence="2 3" key="1">
    <citation type="submission" date="2018-08" db="EMBL/GenBank/DDBJ databases">
        <title>A genome reference for cultivated species of the human gut microbiota.</title>
        <authorList>
            <person name="Zou Y."/>
            <person name="Xue W."/>
            <person name="Luo G."/>
        </authorList>
    </citation>
    <scope>NUCLEOTIDE SEQUENCE [LARGE SCALE GENOMIC DNA]</scope>
    <source>
        <strain evidence="2 3">AM28-23</strain>
    </source>
</reference>
<evidence type="ECO:0000313" key="2">
    <source>
        <dbReference type="EMBL" id="RHE37216.1"/>
    </source>
</evidence>
<dbReference type="AlphaFoldDB" id="A0A414J193"/>
<accession>A0A414J193</accession>
<dbReference type="RefSeq" id="WP_118049636.1">
    <property type="nucleotide sequence ID" value="NZ_CABJFK010000015.1"/>
</dbReference>
<evidence type="ECO:0000313" key="3">
    <source>
        <dbReference type="Proteomes" id="UP000283745"/>
    </source>
</evidence>
<dbReference type="InterPro" id="IPR036676">
    <property type="entry name" value="PurM-like_C_sf"/>
</dbReference>
<dbReference type="EMBL" id="QSKF01000015">
    <property type="protein sequence ID" value="RHE37216.1"/>
    <property type="molecule type" value="Genomic_DNA"/>
</dbReference>
<gene>
    <name evidence="2" type="ORF">DW740_15595</name>
</gene>
<sequence>MKLGQQALEALQAEITGRLNPGEDLVVAGEIGISGTLVLISREKEKLRKYFSESFLYMSEDTLQKCKVSREDDFWTDKRISALYFTKEGGILSGLWKMAEASGVGLDVDLRKIPIRQETIEVCERLDVDPYKLESEGTVLLGTGQGNALVRELDARGIHAAVIGHTDKGNDRLLHSGEITRYLERPRFHHSGKEKKHGKA</sequence>
<organism evidence="2 3">
    <name type="scientific">Blautia obeum</name>
    <dbReference type="NCBI Taxonomy" id="40520"/>
    <lineage>
        <taxon>Bacteria</taxon>
        <taxon>Bacillati</taxon>
        <taxon>Bacillota</taxon>
        <taxon>Clostridia</taxon>
        <taxon>Lachnospirales</taxon>
        <taxon>Lachnospiraceae</taxon>
        <taxon>Blautia</taxon>
    </lineage>
</organism>
<dbReference type="InterPro" id="IPR011854">
    <property type="entry name" value="HypE"/>
</dbReference>
<proteinExistence type="predicted"/>
<comment type="caution">
    <text evidence="2">The sequence shown here is derived from an EMBL/GenBank/DDBJ whole genome shotgun (WGS) entry which is preliminary data.</text>
</comment>
<evidence type="ECO:0000259" key="1">
    <source>
        <dbReference type="Pfam" id="PF02769"/>
    </source>
</evidence>
<dbReference type="SUPFAM" id="SSF56042">
    <property type="entry name" value="PurM C-terminal domain-like"/>
    <property type="match status" value="1"/>
</dbReference>
<dbReference type="Gene3D" id="3.90.650.10">
    <property type="entry name" value="PurM-like C-terminal domain"/>
    <property type="match status" value="1"/>
</dbReference>
<dbReference type="PANTHER" id="PTHR30303:SF4">
    <property type="entry name" value="HYDROGENASE EXPRESSION_FORMATION PROTEIN HYPE"/>
    <property type="match status" value="1"/>
</dbReference>
<protein>
    <submittedName>
        <fullName evidence="2">Hydrogenase maturation factor</fullName>
    </submittedName>
</protein>
<dbReference type="Pfam" id="PF02769">
    <property type="entry name" value="AIRS_C"/>
    <property type="match status" value="1"/>
</dbReference>